<proteinExistence type="predicted"/>
<dbReference type="PANTHER" id="PTHR38116">
    <property type="entry name" value="CHROMOSOME 7, WHOLE GENOME SHOTGUN SEQUENCE"/>
    <property type="match status" value="1"/>
</dbReference>
<sequence>MGRARIDDEDWRGVLDLRKRKQIQDRLAQRARRKRLTEARKSPAAPPDHPSSSDSPKGETSNSQNSCPRCFFPLTQSPEGYEAHATTSSGKELFTGQVTGTVYGALYQNGALMGLLCSVSTLTTSIPVGPEIPESLRPTHLQLTTPHPPWIDRFPFPRMRDNIILLLPILDEEEFLADLFCLTSFAIEPGAPSWDPRTWKMGEEFSAKWHYLFY</sequence>
<accession>A0ABR0JKE9</accession>
<dbReference type="Proteomes" id="UP001345691">
    <property type="component" value="Unassembled WGS sequence"/>
</dbReference>
<evidence type="ECO:0000313" key="2">
    <source>
        <dbReference type="EMBL" id="KAK5066475.1"/>
    </source>
</evidence>
<dbReference type="InterPro" id="IPR021833">
    <property type="entry name" value="DUF3425"/>
</dbReference>
<feature type="compositionally biased region" description="Polar residues" evidence="1">
    <location>
        <begin position="58"/>
        <end position="67"/>
    </location>
</feature>
<feature type="region of interest" description="Disordered" evidence="1">
    <location>
        <begin position="24"/>
        <end position="71"/>
    </location>
</feature>
<evidence type="ECO:0000256" key="1">
    <source>
        <dbReference type="SAM" id="MobiDB-lite"/>
    </source>
</evidence>
<organism evidence="2 3">
    <name type="scientific">Exophiala sideris</name>
    <dbReference type="NCBI Taxonomy" id="1016849"/>
    <lineage>
        <taxon>Eukaryota</taxon>
        <taxon>Fungi</taxon>
        <taxon>Dikarya</taxon>
        <taxon>Ascomycota</taxon>
        <taxon>Pezizomycotina</taxon>
        <taxon>Eurotiomycetes</taxon>
        <taxon>Chaetothyriomycetidae</taxon>
        <taxon>Chaetothyriales</taxon>
        <taxon>Herpotrichiellaceae</taxon>
        <taxon>Exophiala</taxon>
    </lineage>
</organism>
<reference evidence="2 3" key="1">
    <citation type="submission" date="2023-08" db="EMBL/GenBank/DDBJ databases">
        <title>Black Yeasts Isolated from many extreme environments.</title>
        <authorList>
            <person name="Coleine C."/>
            <person name="Stajich J.E."/>
            <person name="Selbmann L."/>
        </authorList>
    </citation>
    <scope>NUCLEOTIDE SEQUENCE [LARGE SCALE GENOMIC DNA]</scope>
    <source>
        <strain evidence="2 3">CCFEE 6328</strain>
    </source>
</reference>
<dbReference type="PANTHER" id="PTHR38116:SF1">
    <property type="entry name" value="BZIP DOMAIN-CONTAINING PROTEIN"/>
    <property type="match status" value="1"/>
</dbReference>
<keyword evidence="3" id="KW-1185">Reference proteome</keyword>
<protein>
    <recommendedName>
        <fullName evidence="4">BZIP domain-containing protein</fullName>
    </recommendedName>
</protein>
<dbReference type="Pfam" id="PF11905">
    <property type="entry name" value="DUF3425"/>
    <property type="match status" value="1"/>
</dbReference>
<evidence type="ECO:0000313" key="3">
    <source>
        <dbReference type="Proteomes" id="UP001345691"/>
    </source>
</evidence>
<name>A0ABR0JKE9_9EURO</name>
<dbReference type="EMBL" id="JAVRRF010000004">
    <property type="protein sequence ID" value="KAK5066475.1"/>
    <property type="molecule type" value="Genomic_DNA"/>
</dbReference>
<comment type="caution">
    <text evidence="2">The sequence shown here is derived from an EMBL/GenBank/DDBJ whole genome shotgun (WGS) entry which is preliminary data.</text>
</comment>
<gene>
    <name evidence="2" type="ORF">LTR69_002995</name>
</gene>
<evidence type="ECO:0008006" key="4">
    <source>
        <dbReference type="Google" id="ProtNLM"/>
    </source>
</evidence>